<evidence type="ECO:0000313" key="8">
    <source>
        <dbReference type="Proteomes" id="UP000225706"/>
    </source>
</evidence>
<feature type="compositionally biased region" description="Acidic residues" evidence="4">
    <location>
        <begin position="1056"/>
        <end position="1069"/>
    </location>
</feature>
<dbReference type="Pfam" id="PF25772">
    <property type="entry name" value="HEAT_RRP12_N"/>
    <property type="match status" value="1"/>
</dbReference>
<dbReference type="InterPro" id="IPR057860">
    <property type="entry name" value="HEAT_RRP12_N"/>
</dbReference>
<reference evidence="8" key="1">
    <citation type="journal article" date="2017" name="bioRxiv">
        <title>Comparative analysis of the genomes of Stylophora pistillata and Acropora digitifera provides evidence for extensive differences between species of corals.</title>
        <authorList>
            <person name="Voolstra C.R."/>
            <person name="Li Y."/>
            <person name="Liew Y.J."/>
            <person name="Baumgarten S."/>
            <person name="Zoccola D."/>
            <person name="Flot J.-F."/>
            <person name="Tambutte S."/>
            <person name="Allemand D."/>
            <person name="Aranda M."/>
        </authorList>
    </citation>
    <scope>NUCLEOTIDE SEQUENCE [LARGE SCALE GENOMIC DNA]</scope>
</reference>
<dbReference type="InterPro" id="IPR011989">
    <property type="entry name" value="ARM-like"/>
</dbReference>
<keyword evidence="8" id="KW-1185">Reference proteome</keyword>
<feature type="region of interest" description="Disordered" evidence="4">
    <location>
        <begin position="1118"/>
        <end position="1210"/>
    </location>
</feature>
<feature type="region of interest" description="Disordered" evidence="4">
    <location>
        <begin position="1019"/>
        <end position="1087"/>
    </location>
</feature>
<dbReference type="InterPro" id="IPR016024">
    <property type="entry name" value="ARM-type_fold"/>
</dbReference>
<feature type="domain" description="RRP12 HEAT" evidence="5">
    <location>
        <begin position="412"/>
        <end position="686"/>
    </location>
</feature>
<accession>A0A2B4S6N4</accession>
<comment type="caution">
    <text evidence="7">The sequence shown here is derived from an EMBL/GenBank/DDBJ whole genome shotgun (WGS) entry which is preliminary data.</text>
</comment>
<dbReference type="Pfam" id="PF08161">
    <property type="entry name" value="RRP12_HEAT"/>
    <property type="match status" value="1"/>
</dbReference>
<dbReference type="InterPro" id="IPR012978">
    <property type="entry name" value="HEAT_RRP12"/>
</dbReference>
<feature type="domain" description="RRP12 N-terminal HEAT" evidence="6">
    <location>
        <begin position="97"/>
        <end position="342"/>
    </location>
</feature>
<dbReference type="SUPFAM" id="SSF48371">
    <property type="entry name" value="ARM repeat"/>
    <property type="match status" value="1"/>
</dbReference>
<gene>
    <name evidence="7" type="primary">RRP12</name>
    <name evidence="7" type="ORF">AWC38_SpisGene11203</name>
</gene>
<dbReference type="PANTHER" id="PTHR48287:SF1">
    <property type="entry name" value="ARM REPEAT SUPERFAMILY PROTEIN"/>
    <property type="match status" value="1"/>
</dbReference>
<dbReference type="InterPro" id="IPR052087">
    <property type="entry name" value="RRP12"/>
</dbReference>
<evidence type="ECO:0000259" key="5">
    <source>
        <dbReference type="Pfam" id="PF08161"/>
    </source>
</evidence>
<evidence type="ECO:0000256" key="4">
    <source>
        <dbReference type="SAM" id="MobiDB-lite"/>
    </source>
</evidence>
<evidence type="ECO:0000256" key="1">
    <source>
        <dbReference type="ARBA" id="ARBA00004123"/>
    </source>
</evidence>
<dbReference type="OrthoDB" id="2192888at2759"/>
<evidence type="ECO:0000256" key="2">
    <source>
        <dbReference type="ARBA" id="ARBA00007690"/>
    </source>
</evidence>
<evidence type="ECO:0000313" key="7">
    <source>
        <dbReference type="EMBL" id="PFX24192.1"/>
    </source>
</evidence>
<dbReference type="STRING" id="50429.A0A2B4S6N4"/>
<evidence type="ECO:0000256" key="3">
    <source>
        <dbReference type="ARBA" id="ARBA00023242"/>
    </source>
</evidence>
<organism evidence="7 8">
    <name type="scientific">Stylophora pistillata</name>
    <name type="common">Smooth cauliflower coral</name>
    <dbReference type="NCBI Taxonomy" id="50429"/>
    <lineage>
        <taxon>Eukaryota</taxon>
        <taxon>Metazoa</taxon>
        <taxon>Cnidaria</taxon>
        <taxon>Anthozoa</taxon>
        <taxon>Hexacorallia</taxon>
        <taxon>Scleractinia</taxon>
        <taxon>Astrocoeniina</taxon>
        <taxon>Pocilloporidae</taxon>
        <taxon>Stylophora</taxon>
    </lineage>
</organism>
<dbReference type="EMBL" id="LSMT01000183">
    <property type="protein sequence ID" value="PFX24192.1"/>
    <property type="molecule type" value="Genomic_DNA"/>
</dbReference>
<feature type="region of interest" description="Disordered" evidence="4">
    <location>
        <begin position="1"/>
        <end position="45"/>
    </location>
</feature>
<dbReference type="AlphaFoldDB" id="A0A2B4S6N4"/>
<dbReference type="GO" id="GO:0005634">
    <property type="term" value="C:nucleus"/>
    <property type="evidence" value="ECO:0007669"/>
    <property type="project" value="UniProtKB-SubCell"/>
</dbReference>
<protein>
    <submittedName>
        <fullName evidence="7">RRP12-like protein</fullName>
    </submittedName>
</protein>
<dbReference type="Proteomes" id="UP000225706">
    <property type="component" value="Unassembled WGS sequence"/>
</dbReference>
<proteinExistence type="inferred from homology"/>
<keyword evidence="3" id="KW-0539">Nucleus</keyword>
<comment type="similarity">
    <text evidence="2">Belongs to the RRP12 family.</text>
</comment>
<feature type="compositionally biased region" description="Basic and acidic residues" evidence="4">
    <location>
        <begin position="1039"/>
        <end position="1048"/>
    </location>
</feature>
<dbReference type="PANTHER" id="PTHR48287">
    <property type="entry name" value="ARM REPEAT SUPERFAMILY PROTEIN"/>
    <property type="match status" value="1"/>
</dbReference>
<dbReference type="Gene3D" id="1.25.10.10">
    <property type="entry name" value="Leucine-rich Repeat Variant"/>
    <property type="match status" value="1"/>
</dbReference>
<evidence type="ECO:0000259" key="6">
    <source>
        <dbReference type="Pfam" id="PF25772"/>
    </source>
</evidence>
<comment type="subcellular location">
    <subcellularLocation>
        <location evidence="1">Nucleus</location>
    </subcellularLocation>
</comment>
<feature type="compositionally biased region" description="Basic and acidic residues" evidence="4">
    <location>
        <begin position="1199"/>
        <end position="1210"/>
    </location>
</feature>
<name>A0A2B4S6N4_STYPI</name>
<feature type="compositionally biased region" description="Acidic residues" evidence="4">
    <location>
        <begin position="1167"/>
        <end position="1176"/>
    </location>
</feature>
<feature type="compositionally biased region" description="Basic residues" evidence="4">
    <location>
        <begin position="1"/>
        <end position="13"/>
    </location>
</feature>
<feature type="compositionally biased region" description="Basic residues" evidence="4">
    <location>
        <begin position="1019"/>
        <end position="1038"/>
    </location>
</feature>
<sequence length="1275" mass="142233">MVRLRKGKHKTWRKGQSCESNPATSKYRAASRRGNITGRSTQNSNLTVEALAKHEEKHDEEGDVELKDNEGFSVKSGETFGAFSISGLTDCSNPVFAIVKRFWDSPSSQHKEVCAVLAAVTEVIKSKGGKESETEYFAALMTALESADEMEAIVAITFLLSLVIKSVPDAILQSKFSKSCQVLVKILASHAADGTPGLLRPLLACLCRLLSVQEGAVWSESSTMTTYNGLLSFVVHNKPKVRKAAQEAVKVLLEKAPGDMTHHPACGATAKFCVKQIEENGGSSQGAATTLHIIGILKEILPCLPVQNVKTICECLLKLMTLGNVMVTVNSLQAIYKLLCASPDTTTLSKQLNAQLINALYDYQPSVNDSNPSQAWISTVEKAYVNLMRFDNTLCYNHLPRFFSSLMSYFLSDQRVLSKAAQDTMNILLQECLAPVAENVCLEITKSSSASNTPLHKIIKCMESSLQYRYQGSWSVILEVLRVTFEILGKHCPKLLRKLLVSLCDLRGTHQFPYVNKLDRAVGMAIQKMGPRAVLEAVPLQLDKEIGGPCNFPRSWLLPVLKDNVKDTELKYFFEVLLPLSANLRTKAATLKEAGKLLESKVYDTLQLQIWALLPGFCTRPTDICQSFKSVARILGTALTERPDLRSTVCQALRLLISKVSDDASKTELSRYAKNYLPILFNLYTAEEKEGDPDKLAILETIRVFLSITDHKLVATFFSKGLEKLIGNESDGKSRHLMMDLVIAMVAYVDGQNIKKLYDLASPWLQAIDITQQKKAYRVLEQICGAESESSQEFVVSHLNELQEILLKTLAASSSASKTPRLRCLAHIVKKLEDPAEFIQAIIPEVILCTKEVAVKARTSALTLLIECCNANFRTSGKTRQECLISFLELVVAGIAGSPHMISATIISLSRVVYEFRHDVPSALLEKLIQGILVCLRSTAREVIKSCLGFFKVVISVMNQQDLLPYLQELIGGLVAWNDDARRRFRFNVKVLFERLLRKFGYQTIYKCTPEEHQKLVHNTHKTTQRLKRQKMAARRDRKSQEDTEGFHQESPQLESYEDLMFGEDEEDERPGMKKKKQAAKAGQAVNRVKGPKAWIREGTEEEPVDFLDPGVVQRVVATDPKKPTKRKATDAFQVSSDGKLIIQDNEDEEEQHEPGSKRKRKPGLEDSVEDMEEDPFQGKKKRKSFDGDNENDALVEEVPSRRGKGDKAFGAEYKAKKAGGDVKKKGKPDPFAYVPLQLNMLNKRKQKKMTGQFKGLVRATKRGAANVKQKKGKR</sequence>